<dbReference type="Proteomes" id="UP000316270">
    <property type="component" value="Chromosome 8"/>
</dbReference>
<keyword evidence="3 4" id="KW-0687">Ribonucleoprotein</keyword>
<evidence type="ECO:0000256" key="3">
    <source>
        <dbReference type="ARBA" id="ARBA00023274"/>
    </source>
</evidence>
<dbReference type="Gene3D" id="4.10.910.10">
    <property type="entry name" value="30s ribosomal protein s13, domain 2"/>
    <property type="match status" value="1"/>
</dbReference>
<dbReference type="GO" id="GO:0003723">
    <property type="term" value="F:RNA binding"/>
    <property type="evidence" value="ECO:0007669"/>
    <property type="project" value="InterPro"/>
</dbReference>
<dbReference type="GO" id="GO:0015935">
    <property type="term" value="C:small ribosomal subunit"/>
    <property type="evidence" value="ECO:0007669"/>
    <property type="project" value="TreeGrafter"/>
</dbReference>
<accession>A0A517LB34</accession>
<keyword evidence="2 4" id="KW-0689">Ribosomal protein</keyword>
<dbReference type="PROSITE" id="PS50159">
    <property type="entry name" value="RIBOSOMAL_S13_2"/>
    <property type="match status" value="1"/>
</dbReference>
<dbReference type="PANTHER" id="PTHR10871">
    <property type="entry name" value="30S RIBOSOMAL PROTEIN S13/40S RIBOSOMAL PROTEIN S18"/>
    <property type="match status" value="1"/>
</dbReference>
<comment type="similarity">
    <text evidence="1 4">Belongs to the universal ribosomal protein uS13 family.</text>
</comment>
<dbReference type="Gene3D" id="1.10.8.50">
    <property type="match status" value="1"/>
</dbReference>
<dbReference type="PANTHER" id="PTHR10871:SF1">
    <property type="entry name" value="SMALL RIBOSOMAL SUBUNIT PROTEIN US13M"/>
    <property type="match status" value="1"/>
</dbReference>
<dbReference type="PIRSF" id="PIRSF002134">
    <property type="entry name" value="Ribosomal_S13"/>
    <property type="match status" value="1"/>
</dbReference>
<dbReference type="OrthoDB" id="525520at2759"/>
<evidence type="ECO:0000256" key="4">
    <source>
        <dbReference type="RuleBase" id="RU003830"/>
    </source>
</evidence>
<dbReference type="InterPro" id="IPR027437">
    <property type="entry name" value="Rbsml_uS13_C"/>
</dbReference>
<dbReference type="STRING" id="50376.A0A517LB34"/>
<dbReference type="AlphaFoldDB" id="A0A517LB34"/>
<evidence type="ECO:0000313" key="5">
    <source>
        <dbReference type="EMBL" id="QDS72836.1"/>
    </source>
</evidence>
<dbReference type="GO" id="GO:0005739">
    <property type="term" value="C:mitochondrion"/>
    <property type="evidence" value="ECO:0007669"/>
    <property type="project" value="TreeGrafter"/>
</dbReference>
<dbReference type="GO" id="GO:0003735">
    <property type="term" value="F:structural constituent of ribosome"/>
    <property type="evidence" value="ECO:0007669"/>
    <property type="project" value="InterPro"/>
</dbReference>
<gene>
    <name evidence="5" type="ORF">FKW77_006954</name>
</gene>
<dbReference type="GO" id="GO:0006412">
    <property type="term" value="P:translation"/>
    <property type="evidence" value="ECO:0007669"/>
    <property type="project" value="InterPro"/>
</dbReference>
<dbReference type="InterPro" id="IPR010979">
    <property type="entry name" value="Ribosomal_uS13-like_H2TH"/>
</dbReference>
<keyword evidence="6" id="KW-1185">Reference proteome</keyword>
<evidence type="ECO:0000256" key="2">
    <source>
        <dbReference type="ARBA" id="ARBA00022980"/>
    </source>
</evidence>
<dbReference type="InterPro" id="IPR001892">
    <property type="entry name" value="Ribosomal_uS13"/>
</dbReference>
<name>A0A517LB34_9PEZI</name>
<dbReference type="EMBL" id="CP042192">
    <property type="protein sequence ID" value="QDS72836.1"/>
    <property type="molecule type" value="Genomic_DNA"/>
</dbReference>
<dbReference type="PROSITE" id="PS00646">
    <property type="entry name" value="RIBOSOMAL_S13_1"/>
    <property type="match status" value="1"/>
</dbReference>
<evidence type="ECO:0008006" key="7">
    <source>
        <dbReference type="Google" id="ProtNLM"/>
    </source>
</evidence>
<dbReference type="SUPFAM" id="SSF46946">
    <property type="entry name" value="S13-like H2TH domain"/>
    <property type="match status" value="1"/>
</dbReference>
<evidence type="ECO:0000256" key="1">
    <source>
        <dbReference type="ARBA" id="ARBA00008080"/>
    </source>
</evidence>
<reference evidence="5 6" key="1">
    <citation type="submission" date="2019-07" db="EMBL/GenBank/DDBJ databases">
        <title>Finished genome of Venturia effusa.</title>
        <authorList>
            <person name="Young C.A."/>
            <person name="Cox M.P."/>
            <person name="Ganley A.R.D."/>
            <person name="David W.J."/>
        </authorList>
    </citation>
    <scope>NUCLEOTIDE SEQUENCE [LARGE SCALE GENOMIC DNA]</scope>
    <source>
        <strain evidence="6">albino</strain>
    </source>
</reference>
<evidence type="ECO:0000313" key="6">
    <source>
        <dbReference type="Proteomes" id="UP000316270"/>
    </source>
</evidence>
<dbReference type="InterPro" id="IPR018269">
    <property type="entry name" value="Ribosomal_uS13_CS"/>
</dbReference>
<proteinExistence type="inferred from homology"/>
<organism evidence="5 6">
    <name type="scientific">Venturia effusa</name>
    <dbReference type="NCBI Taxonomy" id="50376"/>
    <lineage>
        <taxon>Eukaryota</taxon>
        <taxon>Fungi</taxon>
        <taxon>Dikarya</taxon>
        <taxon>Ascomycota</taxon>
        <taxon>Pezizomycotina</taxon>
        <taxon>Dothideomycetes</taxon>
        <taxon>Pleosporomycetidae</taxon>
        <taxon>Venturiales</taxon>
        <taxon>Venturiaceae</taxon>
        <taxon>Venturia</taxon>
    </lineage>
</organism>
<protein>
    <recommendedName>
        <fullName evidence="7">37S ribosomal protein subunit sws2, mitochondrial</fullName>
    </recommendedName>
</protein>
<dbReference type="Pfam" id="PF00416">
    <property type="entry name" value="Ribosomal_S13"/>
    <property type="match status" value="1"/>
</dbReference>
<sequence length="120" mass="13637">MPFLLTKSFPDANLVKRALESFYGIGPLVSKRVMAKHCIHATCKIGALSNQKLLDLTADMTSMKLENDLKREVRGNILRLRDMGTYRGKRHAMGLPVRGQNTKSGQIHSARKFNRVNWRN</sequence>